<protein>
    <submittedName>
        <fullName evidence="3">Universal stress protein</fullName>
    </submittedName>
</protein>
<dbReference type="Gene3D" id="3.40.50.620">
    <property type="entry name" value="HUPs"/>
    <property type="match status" value="1"/>
</dbReference>
<organism evidence="3 4">
    <name type="scientific">Azospira restricta</name>
    <dbReference type="NCBI Taxonomy" id="404405"/>
    <lineage>
        <taxon>Bacteria</taxon>
        <taxon>Pseudomonadati</taxon>
        <taxon>Pseudomonadota</taxon>
        <taxon>Betaproteobacteria</taxon>
        <taxon>Rhodocyclales</taxon>
        <taxon>Rhodocyclaceae</taxon>
        <taxon>Azospira</taxon>
    </lineage>
</organism>
<dbReference type="PANTHER" id="PTHR46268">
    <property type="entry name" value="STRESS RESPONSE PROTEIN NHAX"/>
    <property type="match status" value="1"/>
</dbReference>
<dbReference type="EMBL" id="CP064781">
    <property type="protein sequence ID" value="QRJ63210.1"/>
    <property type="molecule type" value="Genomic_DNA"/>
</dbReference>
<evidence type="ECO:0000256" key="1">
    <source>
        <dbReference type="ARBA" id="ARBA00008791"/>
    </source>
</evidence>
<evidence type="ECO:0000313" key="4">
    <source>
        <dbReference type="Proteomes" id="UP000663444"/>
    </source>
</evidence>
<dbReference type="RefSeq" id="WP_203386739.1">
    <property type="nucleotide sequence ID" value="NZ_CP064781.1"/>
</dbReference>
<comment type="similarity">
    <text evidence="1">Belongs to the universal stress protein A family.</text>
</comment>
<name>A0A974PXH4_9RHOO</name>
<keyword evidence="4" id="KW-1185">Reference proteome</keyword>
<dbReference type="SUPFAM" id="SSF52402">
    <property type="entry name" value="Adenine nucleotide alpha hydrolases-like"/>
    <property type="match status" value="1"/>
</dbReference>
<dbReference type="Pfam" id="PF00582">
    <property type="entry name" value="Usp"/>
    <property type="match status" value="1"/>
</dbReference>
<proteinExistence type="inferred from homology"/>
<dbReference type="Proteomes" id="UP000663444">
    <property type="component" value="Chromosome"/>
</dbReference>
<dbReference type="KEGG" id="ares:IWH25_15885"/>
<dbReference type="InterPro" id="IPR014729">
    <property type="entry name" value="Rossmann-like_a/b/a_fold"/>
</dbReference>
<gene>
    <name evidence="3" type="ORF">IWH25_15885</name>
</gene>
<dbReference type="CDD" id="cd00293">
    <property type="entry name" value="USP-like"/>
    <property type="match status" value="1"/>
</dbReference>
<accession>A0A974PXH4</accession>
<dbReference type="AlphaFoldDB" id="A0A974PXH4"/>
<feature type="domain" description="UspA" evidence="2">
    <location>
        <begin position="1"/>
        <end position="147"/>
    </location>
</feature>
<dbReference type="PANTHER" id="PTHR46268:SF15">
    <property type="entry name" value="UNIVERSAL STRESS PROTEIN HP_0031"/>
    <property type="match status" value="1"/>
</dbReference>
<sequence>MFKHILVPTDGSELSQETVRRAVAFAKEAGARITAFYAKPEYPVTYYGEGALIDPTTPEKFAELADTQAQQVLGFVEQACAAAGVDCAKLALTSDIPYEAIIQAAEQSGCDLIFMASHGRRGISGLLLGSETNKVLTHSQIPVLVYR</sequence>
<dbReference type="PRINTS" id="PR01438">
    <property type="entry name" value="UNVRSLSTRESS"/>
</dbReference>
<reference evidence="3" key="1">
    <citation type="submission" date="2020-11" db="EMBL/GenBank/DDBJ databases">
        <title>Azospira restricta DSM 18626 genome sequence.</title>
        <authorList>
            <person name="Moe W.M."/>
        </authorList>
    </citation>
    <scope>NUCLEOTIDE SEQUENCE</scope>
    <source>
        <strain evidence="3">DSM 18626</strain>
    </source>
</reference>
<evidence type="ECO:0000259" key="2">
    <source>
        <dbReference type="Pfam" id="PF00582"/>
    </source>
</evidence>
<dbReference type="InterPro" id="IPR006016">
    <property type="entry name" value="UspA"/>
</dbReference>
<dbReference type="InterPro" id="IPR006015">
    <property type="entry name" value="Universal_stress_UspA"/>
</dbReference>
<evidence type="ECO:0000313" key="3">
    <source>
        <dbReference type="EMBL" id="QRJ63210.1"/>
    </source>
</evidence>